<organism evidence="14 15">
    <name type="scientific">Albula glossodonta</name>
    <name type="common">roundjaw bonefish</name>
    <dbReference type="NCBI Taxonomy" id="121402"/>
    <lineage>
        <taxon>Eukaryota</taxon>
        <taxon>Metazoa</taxon>
        <taxon>Chordata</taxon>
        <taxon>Craniata</taxon>
        <taxon>Vertebrata</taxon>
        <taxon>Euteleostomi</taxon>
        <taxon>Actinopterygii</taxon>
        <taxon>Neopterygii</taxon>
        <taxon>Teleostei</taxon>
        <taxon>Albuliformes</taxon>
        <taxon>Albulidae</taxon>
        <taxon>Albula</taxon>
    </lineage>
</organism>
<feature type="non-terminal residue" evidence="14">
    <location>
        <position position="814"/>
    </location>
</feature>
<dbReference type="InterPro" id="IPR036116">
    <property type="entry name" value="FN3_sf"/>
</dbReference>
<evidence type="ECO:0000256" key="2">
    <source>
        <dbReference type="ARBA" id="ARBA00008921"/>
    </source>
</evidence>
<feature type="compositionally biased region" description="Basic and acidic residues" evidence="10">
    <location>
        <begin position="748"/>
        <end position="761"/>
    </location>
</feature>
<reference evidence="14" key="1">
    <citation type="thesis" date="2021" institute="BYU ScholarsArchive" country="Provo, UT, USA">
        <title>Applications of and Algorithms for Genome Assembly and Genomic Analyses with an Emphasis on Marine Teleosts.</title>
        <authorList>
            <person name="Pickett B.D."/>
        </authorList>
    </citation>
    <scope>NUCLEOTIDE SEQUENCE</scope>
    <source>
        <strain evidence="14">HI-2016</strain>
    </source>
</reference>
<evidence type="ECO:0000259" key="13">
    <source>
        <dbReference type="PROSITE" id="PS50853"/>
    </source>
</evidence>
<comment type="subcellular location">
    <subcellularLocation>
        <location evidence="1">Membrane</location>
        <topology evidence="1">Single-pass type I membrane protein</topology>
    </subcellularLocation>
</comment>
<dbReference type="InterPro" id="IPR052672">
    <property type="entry name" value="Type1_Cytokine_Rcpt_Type2"/>
</dbReference>
<evidence type="ECO:0000256" key="11">
    <source>
        <dbReference type="SAM" id="Phobius"/>
    </source>
</evidence>
<name>A0A8T2NIC2_9TELE</name>
<evidence type="ECO:0000256" key="7">
    <source>
        <dbReference type="ARBA" id="ARBA00023136"/>
    </source>
</evidence>
<feature type="domain" description="Fibronectin type-III" evidence="13">
    <location>
        <begin position="568"/>
        <end position="661"/>
    </location>
</feature>
<comment type="caution">
    <text evidence="14">The sequence shown here is derived from an EMBL/GenBank/DDBJ whole genome shotgun (WGS) entry which is preliminary data.</text>
</comment>
<dbReference type="GO" id="GO:0005886">
    <property type="term" value="C:plasma membrane"/>
    <property type="evidence" value="ECO:0007669"/>
    <property type="project" value="UniProtKB-ARBA"/>
</dbReference>
<dbReference type="SUPFAM" id="SSF49265">
    <property type="entry name" value="Fibronectin type III"/>
    <property type="match status" value="3"/>
</dbReference>
<gene>
    <name evidence="14" type="ORF">JZ751_021526</name>
</gene>
<keyword evidence="4 12" id="KW-0732">Signal</keyword>
<evidence type="ECO:0000256" key="4">
    <source>
        <dbReference type="ARBA" id="ARBA00022729"/>
    </source>
</evidence>
<keyword evidence="7 11" id="KW-0472">Membrane</keyword>
<keyword evidence="15" id="KW-1185">Reference proteome</keyword>
<proteinExistence type="inferred from homology"/>
<feature type="chain" id="PRO_5035943172" description="Fibronectin type-III domain-containing protein" evidence="12">
    <location>
        <begin position="22"/>
        <end position="814"/>
    </location>
</feature>
<keyword evidence="8" id="KW-0675">Receptor</keyword>
<evidence type="ECO:0000256" key="12">
    <source>
        <dbReference type="SAM" id="SignalP"/>
    </source>
</evidence>
<keyword evidence="6 11" id="KW-1133">Transmembrane helix</keyword>
<evidence type="ECO:0000256" key="5">
    <source>
        <dbReference type="ARBA" id="ARBA00022737"/>
    </source>
</evidence>
<evidence type="ECO:0000256" key="1">
    <source>
        <dbReference type="ARBA" id="ARBA00004479"/>
    </source>
</evidence>
<protein>
    <recommendedName>
        <fullName evidence="13">Fibronectin type-III domain-containing protein</fullName>
    </recommendedName>
</protein>
<dbReference type="OrthoDB" id="5989951at2759"/>
<evidence type="ECO:0000256" key="6">
    <source>
        <dbReference type="ARBA" id="ARBA00022989"/>
    </source>
</evidence>
<feature type="signal peptide" evidence="12">
    <location>
        <begin position="1"/>
        <end position="21"/>
    </location>
</feature>
<dbReference type="Gene3D" id="2.60.40.10">
    <property type="entry name" value="Immunoglobulins"/>
    <property type="match status" value="4"/>
</dbReference>
<dbReference type="PANTHER" id="PTHR48423">
    <property type="entry name" value="INTERLEUKIN-27 RECEPTOR SUBUNIT ALPHA"/>
    <property type="match status" value="1"/>
</dbReference>
<dbReference type="SMART" id="SM00060">
    <property type="entry name" value="FN3"/>
    <property type="match status" value="2"/>
</dbReference>
<dbReference type="CDD" id="cd00063">
    <property type="entry name" value="FN3"/>
    <property type="match status" value="2"/>
</dbReference>
<dbReference type="AlphaFoldDB" id="A0A8T2NIC2"/>
<feature type="domain" description="Fibronectin type-III" evidence="13">
    <location>
        <begin position="254"/>
        <end position="351"/>
    </location>
</feature>
<evidence type="ECO:0000256" key="10">
    <source>
        <dbReference type="SAM" id="MobiDB-lite"/>
    </source>
</evidence>
<dbReference type="InterPro" id="IPR013783">
    <property type="entry name" value="Ig-like_fold"/>
</dbReference>
<keyword evidence="3 11" id="KW-0812">Transmembrane</keyword>
<feature type="region of interest" description="Disordered" evidence="10">
    <location>
        <begin position="743"/>
        <end position="777"/>
    </location>
</feature>
<dbReference type="PANTHER" id="PTHR48423:SF1">
    <property type="entry name" value="INTERLEUKIN-27 RECEPTOR SUBUNIT ALPHA"/>
    <property type="match status" value="1"/>
</dbReference>
<dbReference type="Pfam" id="PF00041">
    <property type="entry name" value="fn3"/>
    <property type="match status" value="1"/>
</dbReference>
<keyword evidence="5" id="KW-0677">Repeat</keyword>
<evidence type="ECO:0000313" key="15">
    <source>
        <dbReference type="Proteomes" id="UP000824540"/>
    </source>
</evidence>
<keyword evidence="9" id="KW-0325">Glycoprotein</keyword>
<evidence type="ECO:0000256" key="8">
    <source>
        <dbReference type="ARBA" id="ARBA00023170"/>
    </source>
</evidence>
<evidence type="ECO:0000256" key="3">
    <source>
        <dbReference type="ARBA" id="ARBA00022692"/>
    </source>
</evidence>
<sequence length="814" mass="90980">MAWLRPCVFLLFTFFLQQALGATVVCLWKQYFHIGHDVSGACQVKPPVPGCGGQSLRLVAAGVVVQSHSHTGDSAHFTVPAPAEGTLHLRCEVTCTGLNPLSYCDITLQGGCEFDLILCPLMLLLQTPPFHSVPACTLPVLCVDALPVLDPPSSVPGPKCHIPLDGIDLDCTWDPLHQSLLPTNYTLHWENHWETKARKEEVDHKQKFVGANTSGIIFRDEFIPGEISVWITAQNSLGSVRSEEVSFDTIDVVEPHAPTITHHSVLPLEIFWDFECDEAVMFTNVSDRSCEVQYRMQNEKTWTEGDGDAQDHFLLPNLQPFCAYEFRVRCACSMAVRSAWSHTYLAQSSEAAPDGQLDVWSDCNDESYGKSECAIVWRKPPCSVARGEVLGYMVMVERDSGDPTVMNISSEELGPREQREYRAQNMKELCGDCHRLHLSLQGTTGVYLMAYTSQGATDPAPVALPTPCPKLLLSTDFAVVREGRSLNVSWAPLSHLTEDFQYVVQWKEVGFHATQNFDWINVNRTQRTIIVKGDFRNSTPYNISLFSVATNYRCLLGSTITYILEEVPPEVPGLYISEISSFSVIVTWEHIPLNESRGVIHHYHIGLTNHTEKIVSGDTNSLLFLGLSPSQEYQVWICAESEAGWGPTKYLSFITARTGADYIIYIVVAMVTVLFLVVILLLFCCSQARVEYLKQLGGCWGKVPDPTNSRLFQQVKVPEEDGLPEISPPPEEHNEGWARLGQTQTEVESDKQEEVEKEWTKTIKKGGSEISSEGENYSKMIDTEGGEEDMSWSPTETQDFFSGYEKHFMPSPLE</sequence>
<feature type="transmembrane region" description="Helical" evidence="11">
    <location>
        <begin position="662"/>
        <end position="685"/>
    </location>
</feature>
<accession>A0A8T2NIC2</accession>
<comment type="similarity">
    <text evidence="2">Belongs to the type I cytokine receptor family. Type 2 subfamily.</text>
</comment>
<evidence type="ECO:0000256" key="9">
    <source>
        <dbReference type="ARBA" id="ARBA00023180"/>
    </source>
</evidence>
<dbReference type="InterPro" id="IPR003961">
    <property type="entry name" value="FN3_dom"/>
</dbReference>
<dbReference type="PROSITE" id="PS50853">
    <property type="entry name" value="FN3"/>
    <property type="match status" value="2"/>
</dbReference>
<evidence type="ECO:0000313" key="14">
    <source>
        <dbReference type="EMBL" id="KAG9340413.1"/>
    </source>
</evidence>
<dbReference type="Proteomes" id="UP000824540">
    <property type="component" value="Unassembled WGS sequence"/>
</dbReference>
<dbReference type="EMBL" id="JAFBMS010000043">
    <property type="protein sequence ID" value="KAG9340413.1"/>
    <property type="molecule type" value="Genomic_DNA"/>
</dbReference>